<sequence>VGREGEIQPLTIRPLPVNQFSIVHERELLPHDPFALVKCCESLAFLVRDVAHITPYNFENCVHCIRTFVEASLNGNDKRVAKKSAGAHRDSKSRKKPMSKRRDERARSPLNPTNPYDADESDSEELPSGYHQVSIQLLDLMHTLHTRTAQIFRWWAEENGETDFTSLWAQGWCPLLQGIARLCCDSRRQLIISAITYLQRALLVHDLQTLTAAEWESCFNKVLFPLLAKLLEPVSPLDPGGMEETRMRAATVLSKVFLHHLTPLLSLPTFTALWLTILDFMDKYMHADKSDLLCEAIPESLKNMLLVMDSARVFSSSDGYSQLWTITWDRIHTFLPTLKEELFKSHPAVEATQNRINAESSGNTSPVTVESPPSPPPVPEPVTSRSTSIILQPPARNVSTPIFTHLGQPGPTSRDMSSYTTKITEVLLSLRILGPPAAPVESPHPVLYTQPVTLYNPPTEQQPAVSSSSSTSGVMIPSHYFCNDAGQQQLFPVSVPTSGPNLFLLNPNLMEGSSIPQLPILSPPGGVNDSA</sequence>
<dbReference type="PANTHER" id="PTHR10663:SF388">
    <property type="entry name" value="GOLGI-SPECIFIC BREFELDIN A-RESISTANCE GUANINE NUCLEOTIDE EXCHANGE FACTOR 1"/>
    <property type="match status" value="1"/>
</dbReference>
<dbReference type="PANTHER" id="PTHR10663">
    <property type="entry name" value="GUANYL-NUCLEOTIDE EXCHANGE FACTOR"/>
    <property type="match status" value="1"/>
</dbReference>
<feature type="region of interest" description="Disordered" evidence="1">
    <location>
        <begin position="79"/>
        <end position="126"/>
    </location>
</feature>
<comment type="caution">
    <text evidence="3">The sequence shown here is derived from an EMBL/GenBank/DDBJ whole genome shotgun (WGS) entry which is preliminary data.</text>
</comment>
<feature type="compositionally biased region" description="Polar residues" evidence="1">
    <location>
        <begin position="351"/>
        <end position="363"/>
    </location>
</feature>
<dbReference type="InterPro" id="IPR056604">
    <property type="entry name" value="GBF1-like_TPR"/>
</dbReference>
<proteinExistence type="predicted"/>
<keyword evidence="4" id="KW-1185">Reference proteome</keyword>
<accession>A0AAD8EJP5</accession>
<evidence type="ECO:0000313" key="3">
    <source>
        <dbReference type="EMBL" id="KAJ9591987.1"/>
    </source>
</evidence>
<reference evidence="3" key="1">
    <citation type="journal article" date="2023" name="IScience">
        <title>Live-bearing cockroach genome reveals convergent evolutionary mechanisms linked to viviparity in insects and beyond.</title>
        <authorList>
            <person name="Fouks B."/>
            <person name="Harrison M.C."/>
            <person name="Mikhailova A.A."/>
            <person name="Marchal E."/>
            <person name="English S."/>
            <person name="Carruthers M."/>
            <person name="Jennings E.C."/>
            <person name="Chiamaka E.L."/>
            <person name="Frigard R.A."/>
            <person name="Pippel M."/>
            <person name="Attardo G.M."/>
            <person name="Benoit J.B."/>
            <person name="Bornberg-Bauer E."/>
            <person name="Tobe S.S."/>
        </authorList>
    </citation>
    <scope>NUCLEOTIDE SEQUENCE</scope>
    <source>
        <strain evidence="3">Stay&amp;Tobe</strain>
    </source>
</reference>
<protein>
    <recommendedName>
        <fullName evidence="2">GBF1-like tetratricopeptide repeats domain-containing protein</fullName>
    </recommendedName>
</protein>
<gene>
    <name evidence="3" type="ORF">L9F63_001499</name>
</gene>
<feature type="non-terminal residue" evidence="3">
    <location>
        <position position="531"/>
    </location>
</feature>
<evidence type="ECO:0000256" key="1">
    <source>
        <dbReference type="SAM" id="MobiDB-lite"/>
    </source>
</evidence>
<dbReference type="Proteomes" id="UP001233999">
    <property type="component" value="Unassembled WGS sequence"/>
</dbReference>
<feature type="compositionally biased region" description="Basic residues" evidence="1">
    <location>
        <begin position="80"/>
        <end position="99"/>
    </location>
</feature>
<evidence type="ECO:0000313" key="4">
    <source>
        <dbReference type="Proteomes" id="UP001233999"/>
    </source>
</evidence>
<feature type="domain" description="GBF1-like tetratricopeptide repeats" evidence="2">
    <location>
        <begin position="168"/>
        <end position="342"/>
    </location>
</feature>
<name>A0AAD8EJP5_DIPPU</name>
<reference evidence="3" key="2">
    <citation type="submission" date="2023-05" db="EMBL/GenBank/DDBJ databases">
        <authorList>
            <person name="Fouks B."/>
        </authorList>
    </citation>
    <scope>NUCLEOTIDE SEQUENCE</scope>
    <source>
        <strain evidence="3">Stay&amp;Tobe</strain>
        <tissue evidence="3">Testes</tissue>
    </source>
</reference>
<dbReference type="EMBL" id="JASPKZ010003851">
    <property type="protein sequence ID" value="KAJ9591987.1"/>
    <property type="molecule type" value="Genomic_DNA"/>
</dbReference>
<dbReference type="Pfam" id="PF23325">
    <property type="entry name" value="TPR_28"/>
    <property type="match status" value="1"/>
</dbReference>
<evidence type="ECO:0000259" key="2">
    <source>
        <dbReference type="Pfam" id="PF23325"/>
    </source>
</evidence>
<feature type="region of interest" description="Disordered" evidence="1">
    <location>
        <begin position="350"/>
        <end position="387"/>
    </location>
</feature>
<organism evidence="3 4">
    <name type="scientific">Diploptera punctata</name>
    <name type="common">Pacific beetle cockroach</name>
    <dbReference type="NCBI Taxonomy" id="6984"/>
    <lineage>
        <taxon>Eukaryota</taxon>
        <taxon>Metazoa</taxon>
        <taxon>Ecdysozoa</taxon>
        <taxon>Arthropoda</taxon>
        <taxon>Hexapoda</taxon>
        <taxon>Insecta</taxon>
        <taxon>Pterygota</taxon>
        <taxon>Neoptera</taxon>
        <taxon>Polyneoptera</taxon>
        <taxon>Dictyoptera</taxon>
        <taxon>Blattodea</taxon>
        <taxon>Blaberoidea</taxon>
        <taxon>Blaberidae</taxon>
        <taxon>Diplopterinae</taxon>
        <taxon>Diploptera</taxon>
    </lineage>
</organism>
<dbReference type="AlphaFoldDB" id="A0AAD8EJP5"/>